<dbReference type="PROSITE" id="PS51819">
    <property type="entry name" value="VOC"/>
    <property type="match status" value="1"/>
</dbReference>
<gene>
    <name evidence="2" type="ORF">LX64_04315</name>
</gene>
<organism evidence="2 3">
    <name type="scientific">Chitinophaga skermanii</name>
    <dbReference type="NCBI Taxonomy" id="331697"/>
    <lineage>
        <taxon>Bacteria</taxon>
        <taxon>Pseudomonadati</taxon>
        <taxon>Bacteroidota</taxon>
        <taxon>Chitinophagia</taxon>
        <taxon>Chitinophagales</taxon>
        <taxon>Chitinophagaceae</taxon>
        <taxon>Chitinophaga</taxon>
    </lineage>
</organism>
<dbReference type="RefSeq" id="WP_111599722.1">
    <property type="nucleotide sequence ID" value="NZ_QLLL01000009.1"/>
</dbReference>
<dbReference type="InterPro" id="IPR004360">
    <property type="entry name" value="Glyas_Fos-R_dOase_dom"/>
</dbReference>
<evidence type="ECO:0000313" key="2">
    <source>
        <dbReference type="EMBL" id="RAI99762.1"/>
    </source>
</evidence>
<proteinExistence type="predicted"/>
<accession>A0A327Q926</accession>
<reference evidence="2 3" key="1">
    <citation type="submission" date="2018-06" db="EMBL/GenBank/DDBJ databases">
        <title>Genomic Encyclopedia of Archaeal and Bacterial Type Strains, Phase II (KMG-II): from individual species to whole genera.</title>
        <authorList>
            <person name="Goeker M."/>
        </authorList>
    </citation>
    <scope>NUCLEOTIDE SEQUENCE [LARGE SCALE GENOMIC DNA]</scope>
    <source>
        <strain evidence="2 3">DSM 23857</strain>
    </source>
</reference>
<dbReference type="InterPro" id="IPR037523">
    <property type="entry name" value="VOC_core"/>
</dbReference>
<keyword evidence="3" id="KW-1185">Reference proteome</keyword>
<evidence type="ECO:0000313" key="3">
    <source>
        <dbReference type="Proteomes" id="UP000249547"/>
    </source>
</evidence>
<comment type="caution">
    <text evidence="2">The sequence shown here is derived from an EMBL/GenBank/DDBJ whole genome shotgun (WGS) entry which is preliminary data.</text>
</comment>
<protein>
    <submittedName>
        <fullName evidence="2">Putative glyoxalase superfamily protein PhnB</fullName>
    </submittedName>
</protein>
<dbReference type="AlphaFoldDB" id="A0A327Q926"/>
<evidence type="ECO:0000259" key="1">
    <source>
        <dbReference type="PROSITE" id="PS51819"/>
    </source>
</evidence>
<dbReference type="Proteomes" id="UP000249547">
    <property type="component" value="Unassembled WGS sequence"/>
</dbReference>
<dbReference type="EMBL" id="QLLL01000009">
    <property type="protein sequence ID" value="RAI99762.1"/>
    <property type="molecule type" value="Genomic_DNA"/>
</dbReference>
<name>A0A327Q926_9BACT</name>
<dbReference type="OrthoDB" id="66829at2"/>
<dbReference type="InterPro" id="IPR029068">
    <property type="entry name" value="Glyas_Bleomycin-R_OHBP_Dase"/>
</dbReference>
<sequence>MLQQLTPMFFVRDIRASVKYYTEVLGFECLNIMTRCEGGEAFWASLRRGKVDIMFRLKNSVMKEEAPQYTGSFYIYVDNVDEVWEELKTKANILYDIEDFEHQMREFAITDPDGYVFNFGEDIESVKARTGAAK</sequence>
<feature type="domain" description="VOC" evidence="1">
    <location>
        <begin position="1"/>
        <end position="122"/>
    </location>
</feature>
<dbReference type="Gene3D" id="3.10.180.10">
    <property type="entry name" value="2,3-Dihydroxybiphenyl 1,2-Dioxygenase, domain 1"/>
    <property type="match status" value="1"/>
</dbReference>
<dbReference type="SUPFAM" id="SSF54593">
    <property type="entry name" value="Glyoxalase/Bleomycin resistance protein/Dihydroxybiphenyl dioxygenase"/>
    <property type="match status" value="1"/>
</dbReference>
<dbReference type="Pfam" id="PF00903">
    <property type="entry name" value="Glyoxalase"/>
    <property type="match status" value="1"/>
</dbReference>